<name>A0A2P2MI40_RHIMU</name>
<protein>
    <submittedName>
        <fullName evidence="1">Alpha alpha-trehalose-phosphate synthase UDP-forming 5-like</fullName>
    </submittedName>
</protein>
<accession>A0A2P2MI40</accession>
<dbReference type="AlphaFoldDB" id="A0A2P2MI40"/>
<proteinExistence type="predicted"/>
<organism evidence="1">
    <name type="scientific">Rhizophora mucronata</name>
    <name type="common">Asiatic mangrove</name>
    <dbReference type="NCBI Taxonomy" id="61149"/>
    <lineage>
        <taxon>Eukaryota</taxon>
        <taxon>Viridiplantae</taxon>
        <taxon>Streptophyta</taxon>
        <taxon>Embryophyta</taxon>
        <taxon>Tracheophyta</taxon>
        <taxon>Spermatophyta</taxon>
        <taxon>Magnoliopsida</taxon>
        <taxon>eudicotyledons</taxon>
        <taxon>Gunneridae</taxon>
        <taxon>Pentapetalae</taxon>
        <taxon>rosids</taxon>
        <taxon>fabids</taxon>
        <taxon>Malpighiales</taxon>
        <taxon>Rhizophoraceae</taxon>
        <taxon>Rhizophora</taxon>
    </lineage>
</organism>
<sequence length="45" mass="5291">MASVVNKNYAVFHFLNNKLFCLLNVQTSDFNVDIMILGDFYKKFK</sequence>
<evidence type="ECO:0000313" key="1">
    <source>
        <dbReference type="EMBL" id="MBX29886.1"/>
    </source>
</evidence>
<reference evidence="1" key="1">
    <citation type="submission" date="2018-02" db="EMBL/GenBank/DDBJ databases">
        <title>Rhizophora mucronata_Transcriptome.</title>
        <authorList>
            <person name="Meera S.P."/>
            <person name="Sreeshan A."/>
            <person name="Augustine A."/>
        </authorList>
    </citation>
    <scope>NUCLEOTIDE SEQUENCE</scope>
    <source>
        <tissue evidence="1">Leaf</tissue>
    </source>
</reference>
<dbReference type="EMBL" id="GGEC01049402">
    <property type="protein sequence ID" value="MBX29886.1"/>
    <property type="molecule type" value="Transcribed_RNA"/>
</dbReference>